<gene>
    <name evidence="1" type="ORF">M20_0252</name>
</gene>
<dbReference type="PATRIC" id="fig|1360.114.peg.282"/>
<name>A0A0V8EBK3_LACLL</name>
<organism evidence="1 2">
    <name type="scientific">Lactococcus lactis subsp. lactis</name>
    <name type="common">Streptococcus lactis</name>
    <dbReference type="NCBI Taxonomy" id="1360"/>
    <lineage>
        <taxon>Bacteria</taxon>
        <taxon>Bacillati</taxon>
        <taxon>Bacillota</taxon>
        <taxon>Bacilli</taxon>
        <taxon>Lactobacillales</taxon>
        <taxon>Streptococcaceae</taxon>
        <taxon>Lactococcus</taxon>
    </lineage>
</organism>
<proteinExistence type="predicted"/>
<dbReference type="Proteomes" id="UP000053719">
    <property type="component" value="Unassembled WGS sequence"/>
</dbReference>
<dbReference type="EMBL" id="LKLU01000007">
    <property type="protein sequence ID" value="KSU23181.1"/>
    <property type="molecule type" value="Genomic_DNA"/>
</dbReference>
<protein>
    <submittedName>
        <fullName evidence="1">Uncharacterized protein</fullName>
    </submittedName>
</protein>
<evidence type="ECO:0000313" key="2">
    <source>
        <dbReference type="Proteomes" id="UP000053719"/>
    </source>
</evidence>
<sequence>MSSIEEGELVKYLYQFDLTDKLNCATIILGKEKIEIFNRKNELEVSLREYVEIKSKNAI</sequence>
<dbReference type="AlphaFoldDB" id="A0A0V8EBK3"/>
<reference evidence="2" key="1">
    <citation type="submission" date="2015-10" db="EMBL/GenBank/DDBJ databases">
        <title>Draft Genome Sequences of 11 Lactococcus lactis subspecies cremoris strains.</title>
        <authorList>
            <person name="Wels M."/>
            <person name="Backus L."/>
            <person name="Boekhorst J."/>
            <person name="Dijkstra A."/>
            <person name="Beerthuizen M."/>
            <person name="Kelly W."/>
            <person name="Siezen R."/>
            <person name="Bachmann H."/>
            <person name="Van Hijum S."/>
        </authorList>
    </citation>
    <scope>NUCLEOTIDE SEQUENCE [LARGE SCALE GENOMIC DNA]</scope>
    <source>
        <strain evidence="2">M20</strain>
    </source>
</reference>
<evidence type="ECO:0000313" key="1">
    <source>
        <dbReference type="EMBL" id="KSU23181.1"/>
    </source>
</evidence>
<comment type="caution">
    <text evidence="1">The sequence shown here is derived from an EMBL/GenBank/DDBJ whole genome shotgun (WGS) entry which is preliminary data.</text>
</comment>
<accession>A0A0V8EBK3</accession>